<reference evidence="3 4" key="1">
    <citation type="journal article" date="2007" name="Genome Res.">
        <title>Genome characteristics of facultatively symbiotic Frankia sp. strains reflect host range and host plant biogeography.</title>
        <authorList>
            <person name="Normand P."/>
            <person name="Lapierre P."/>
            <person name="Tisa L.S."/>
            <person name="Gogarten J.P."/>
            <person name="Alloisio N."/>
            <person name="Bagnarol E."/>
            <person name="Bassi C.A."/>
            <person name="Berry A.M."/>
            <person name="Bickhart D.M."/>
            <person name="Choisne N."/>
            <person name="Couloux A."/>
            <person name="Cournoyer B."/>
            <person name="Cruveiller S."/>
            <person name="Daubin V."/>
            <person name="Demange N."/>
            <person name="Francino M.P."/>
            <person name="Goltsman E."/>
            <person name="Huang Y."/>
            <person name="Kopp O.R."/>
            <person name="Labarre L."/>
            <person name="Lapidus A."/>
            <person name="Lavire C."/>
            <person name="Marechal J."/>
            <person name="Martinez M."/>
            <person name="Mastronunzio J.E."/>
            <person name="Mullin B.C."/>
            <person name="Niemann J."/>
            <person name="Pujic P."/>
            <person name="Rawnsley T."/>
            <person name="Rouy Z."/>
            <person name="Schenowitz C."/>
            <person name="Sellstedt A."/>
            <person name="Tavares F."/>
            <person name="Tomkins J.P."/>
            <person name="Vallenet D."/>
            <person name="Valverde C."/>
            <person name="Wall L.G."/>
            <person name="Wang Y."/>
            <person name="Medigue C."/>
            <person name="Benson D.R."/>
        </authorList>
    </citation>
    <scope>NUCLEOTIDE SEQUENCE [LARGE SCALE GENOMIC DNA]</scope>
    <source>
        <strain evidence="4">DSM 45986 / CECT 9034 / ACN14a</strain>
    </source>
</reference>
<dbReference type="InterPro" id="IPR014878">
    <property type="entry name" value="THAP4-like_heme-bd"/>
</dbReference>
<dbReference type="SUPFAM" id="SSF50814">
    <property type="entry name" value="Lipocalins"/>
    <property type="match status" value="1"/>
</dbReference>
<dbReference type="Proteomes" id="UP000000657">
    <property type="component" value="Chromosome"/>
</dbReference>
<dbReference type="Gene3D" id="2.40.128.20">
    <property type="match status" value="1"/>
</dbReference>
<feature type="compositionally biased region" description="Basic and acidic residues" evidence="1">
    <location>
        <begin position="200"/>
        <end position="210"/>
    </location>
</feature>
<dbReference type="eggNOG" id="COG5514">
    <property type="taxonomic scope" value="Bacteria"/>
</dbReference>
<keyword evidence="4" id="KW-1185">Reference proteome</keyword>
<evidence type="ECO:0000313" key="4">
    <source>
        <dbReference type="Proteomes" id="UP000000657"/>
    </source>
</evidence>
<protein>
    <recommendedName>
        <fullName evidence="2">THAP4-like heme-binding domain-containing protein</fullName>
    </recommendedName>
</protein>
<accession>Q0RKQ7</accession>
<evidence type="ECO:0000259" key="2">
    <source>
        <dbReference type="Pfam" id="PF08768"/>
    </source>
</evidence>
<dbReference type="KEGG" id="fal:FRAAL3254"/>
<evidence type="ECO:0000313" key="3">
    <source>
        <dbReference type="EMBL" id="CAJ61898.1"/>
    </source>
</evidence>
<dbReference type="Pfam" id="PF08768">
    <property type="entry name" value="THAP4_heme-bd"/>
    <property type="match status" value="1"/>
</dbReference>
<sequence length="210" mass="22541">MSACSGGFAPVSSVSSLEDSALTEKVGPEWGPLAALAGEWEGDQGVDVAFGNVEGSMITTPYRERVTLKPFGPVDNGSQHLYGLDYKMAAWRFGEENPFHTELGYWLWDAELGHVMRSFLVPRGQTLIAGGVVAPDATSFTLRAELGSTTYGILSNPYLARAANTTLYEVAITVNPDGSFAYDETTTIDHSRVPGSPVAHTDRNVLRPVG</sequence>
<feature type="region of interest" description="Disordered" evidence="1">
    <location>
        <begin position="191"/>
        <end position="210"/>
    </location>
</feature>
<name>Q0RKQ7_FRAAA</name>
<dbReference type="EMBL" id="CT573213">
    <property type="protein sequence ID" value="CAJ61898.1"/>
    <property type="molecule type" value="Genomic_DNA"/>
</dbReference>
<dbReference type="HOGENOM" id="CLU_087846_0_0_11"/>
<feature type="domain" description="THAP4-like heme-binding" evidence="2">
    <location>
        <begin position="31"/>
        <end position="189"/>
    </location>
</feature>
<evidence type="ECO:0000256" key="1">
    <source>
        <dbReference type="SAM" id="MobiDB-lite"/>
    </source>
</evidence>
<proteinExistence type="predicted"/>
<dbReference type="AlphaFoldDB" id="Q0RKQ7"/>
<dbReference type="STRING" id="326424.FRAAL3254"/>
<dbReference type="InterPro" id="IPR012674">
    <property type="entry name" value="Calycin"/>
</dbReference>
<organism evidence="3 4">
    <name type="scientific">Frankia alni (strain DSM 45986 / CECT 9034 / ACN14a)</name>
    <dbReference type="NCBI Taxonomy" id="326424"/>
    <lineage>
        <taxon>Bacteria</taxon>
        <taxon>Bacillati</taxon>
        <taxon>Actinomycetota</taxon>
        <taxon>Actinomycetes</taxon>
        <taxon>Frankiales</taxon>
        <taxon>Frankiaceae</taxon>
        <taxon>Frankia</taxon>
    </lineage>
</organism>
<gene>
    <name evidence="3" type="ordered locus">FRAAL3254</name>
</gene>